<dbReference type="Proteomes" id="UP000000343">
    <property type="component" value="Chromosome"/>
</dbReference>
<dbReference type="KEGG" id="acm:AciX9_1842"/>
<protein>
    <submittedName>
        <fullName evidence="3">Intradiol ring-cleavage dioxygenase</fullName>
    </submittedName>
</protein>
<dbReference type="AlphaFoldDB" id="E8WZZ3"/>
<dbReference type="InterPro" id="IPR013784">
    <property type="entry name" value="Carb-bd-like_fold"/>
</dbReference>
<accession>E8WZZ3</accession>
<evidence type="ECO:0000256" key="2">
    <source>
        <dbReference type="SAM" id="SignalP"/>
    </source>
</evidence>
<dbReference type="OrthoDB" id="113791at2"/>
<reference evidence="4" key="1">
    <citation type="submission" date="2011-01" db="EMBL/GenBank/DDBJ databases">
        <title>Complete sequence of chromosome of Acidobacterium sp. MP5ACTX9.</title>
        <authorList>
            <consortium name="US DOE Joint Genome Institute"/>
            <person name="Lucas S."/>
            <person name="Copeland A."/>
            <person name="Lapidus A."/>
            <person name="Cheng J.-F."/>
            <person name="Goodwin L."/>
            <person name="Pitluck S."/>
            <person name="Teshima H."/>
            <person name="Detter J.C."/>
            <person name="Han C."/>
            <person name="Tapia R."/>
            <person name="Land M."/>
            <person name="Hauser L."/>
            <person name="Kyrpides N."/>
            <person name="Ivanova N."/>
            <person name="Ovchinnikova G."/>
            <person name="Pagani I."/>
            <person name="Rawat S.R."/>
            <person name="Mannisto M."/>
            <person name="Haggblom M.M."/>
            <person name="Woyke T."/>
        </authorList>
    </citation>
    <scope>NUCLEOTIDE SEQUENCE [LARGE SCALE GENOMIC DNA]</scope>
    <source>
        <strain evidence="4">MP5ACTX9</strain>
    </source>
</reference>
<dbReference type="SUPFAM" id="SSF49452">
    <property type="entry name" value="Starch-binding domain-like"/>
    <property type="match status" value="1"/>
</dbReference>
<feature type="chain" id="PRO_5003234214" evidence="2">
    <location>
        <begin position="23"/>
        <end position="596"/>
    </location>
</feature>
<dbReference type="Gene3D" id="2.60.40.1120">
    <property type="entry name" value="Carboxypeptidase-like, regulatory domain"/>
    <property type="match status" value="2"/>
</dbReference>
<sequence length="596" mass="62340">MKLSPWRLTALLLMLALPCCRAAFGSDASGAPVFRISGIVLNSRDGSPVARCRVSADQVGSAARADRPSQQSAPGVARRGPGQQRSFGLGRGQNNVAPQGAQDAVVTDARGNFSLTVSHAGMWRVTAAARGFHSQAYEEHEGYSTAIALTAAVPDMALSFRINPDAVITGIVFDEAGEPVRQAQVSVETLGVKEAGRAPANQAAGFAQTDDRGHYEISSLTACDYHLSVQAHPWYAAGTSGRAVASDPSLDVVYPATWFPAALDAASAETIHLRPGEERQADVHLTPLPSVHLKIPRNDANLPAGSEPRGIRPPMISSISNSGAFIGMPQVTTSATEWDMGGLAPGTYQVRVPGALGETPSLVQLKIGPGSSTVIGLEGASAPSKVSISIDGVPDRTVERVILTDVDSGQTYVSNIHRKGRGPNIQSDSDSVDDDVEEGVRSILVPPHQYEVSLVGSDGVFLTGIQATGAQVNGRTVEVMGAASSLIIHAATGRAEVTGVVSQSGKPASSVVVLLVPSTFGQPNNLTDVGRDQTNTDGSFILQNVIPGQYILVAIDHGWEVNWHDPTTLARYLSAGTPVLVKASAHLHQDIEASLP</sequence>
<feature type="region of interest" description="Disordered" evidence="1">
    <location>
        <begin position="60"/>
        <end position="93"/>
    </location>
</feature>
<name>E8WZZ3_GRATM</name>
<dbReference type="GO" id="GO:0051213">
    <property type="term" value="F:dioxygenase activity"/>
    <property type="evidence" value="ECO:0007669"/>
    <property type="project" value="UniProtKB-KW"/>
</dbReference>
<organism evidence="4">
    <name type="scientific">Granulicella tundricola (strain ATCC BAA-1859 / DSM 23138 / MP5ACTX9)</name>
    <dbReference type="NCBI Taxonomy" id="1198114"/>
    <lineage>
        <taxon>Bacteria</taxon>
        <taxon>Pseudomonadati</taxon>
        <taxon>Acidobacteriota</taxon>
        <taxon>Terriglobia</taxon>
        <taxon>Terriglobales</taxon>
        <taxon>Acidobacteriaceae</taxon>
        <taxon>Granulicella</taxon>
    </lineage>
</organism>
<evidence type="ECO:0000313" key="4">
    <source>
        <dbReference type="Proteomes" id="UP000000343"/>
    </source>
</evidence>
<evidence type="ECO:0000256" key="1">
    <source>
        <dbReference type="SAM" id="MobiDB-lite"/>
    </source>
</evidence>
<keyword evidence="4" id="KW-1185">Reference proteome</keyword>
<dbReference type="HOGENOM" id="CLU_480428_0_0_0"/>
<dbReference type="SUPFAM" id="SSF49464">
    <property type="entry name" value="Carboxypeptidase regulatory domain-like"/>
    <property type="match status" value="2"/>
</dbReference>
<feature type="signal peptide" evidence="2">
    <location>
        <begin position="1"/>
        <end position="22"/>
    </location>
</feature>
<gene>
    <name evidence="3" type="ordered locus">AciX9_1842</name>
</gene>
<proteinExistence type="predicted"/>
<dbReference type="EMBL" id="CP002480">
    <property type="protein sequence ID" value="ADW68889.1"/>
    <property type="molecule type" value="Genomic_DNA"/>
</dbReference>
<keyword evidence="3" id="KW-0560">Oxidoreductase</keyword>
<keyword evidence="3" id="KW-0223">Dioxygenase</keyword>
<dbReference type="InterPro" id="IPR008969">
    <property type="entry name" value="CarboxyPept-like_regulatory"/>
</dbReference>
<dbReference type="GO" id="GO:0030246">
    <property type="term" value="F:carbohydrate binding"/>
    <property type="evidence" value="ECO:0007669"/>
    <property type="project" value="InterPro"/>
</dbReference>
<keyword evidence="2" id="KW-0732">Signal</keyword>
<evidence type="ECO:0000313" key="3">
    <source>
        <dbReference type="EMBL" id="ADW68889.1"/>
    </source>
</evidence>
<dbReference type="PaxDb" id="1198114-AciX9_1842"/>
<dbReference type="eggNOG" id="COG3485">
    <property type="taxonomic scope" value="Bacteria"/>
</dbReference>